<dbReference type="InterPro" id="IPR013126">
    <property type="entry name" value="Hsp_70_fam"/>
</dbReference>
<dbReference type="HOGENOM" id="CLU_009958_6_5_1"/>
<dbReference type="EMBL" id="KN847319">
    <property type="protein sequence ID" value="KIW56276.1"/>
    <property type="molecule type" value="Genomic_DNA"/>
</dbReference>
<evidence type="ECO:0000256" key="1">
    <source>
        <dbReference type="ARBA" id="ARBA00022741"/>
    </source>
</evidence>
<evidence type="ECO:0000313" key="4">
    <source>
        <dbReference type="EMBL" id="KIW56276.1"/>
    </source>
</evidence>
<dbReference type="CDD" id="cd10170">
    <property type="entry name" value="ASKHA_NBD_HSP70"/>
    <property type="match status" value="1"/>
</dbReference>
<dbReference type="RefSeq" id="XP_013316860.1">
    <property type="nucleotide sequence ID" value="XM_013461406.1"/>
</dbReference>
<organism evidence="4 5">
    <name type="scientific">Exophiala xenobiotica</name>
    <dbReference type="NCBI Taxonomy" id="348802"/>
    <lineage>
        <taxon>Eukaryota</taxon>
        <taxon>Fungi</taxon>
        <taxon>Dikarya</taxon>
        <taxon>Ascomycota</taxon>
        <taxon>Pezizomycotina</taxon>
        <taxon>Eurotiomycetes</taxon>
        <taxon>Chaetothyriomycetidae</taxon>
        <taxon>Chaetothyriales</taxon>
        <taxon>Herpotrichiellaceae</taxon>
        <taxon>Exophiala</taxon>
    </lineage>
</organism>
<dbReference type="Proteomes" id="UP000054342">
    <property type="component" value="Unassembled WGS sequence"/>
</dbReference>
<evidence type="ECO:0000256" key="2">
    <source>
        <dbReference type="ARBA" id="ARBA00022840"/>
    </source>
</evidence>
<dbReference type="Gene3D" id="3.30.420.40">
    <property type="match status" value="2"/>
</dbReference>
<dbReference type="Pfam" id="PF00012">
    <property type="entry name" value="HSP70"/>
    <property type="match status" value="1"/>
</dbReference>
<dbReference type="PRINTS" id="PR00301">
    <property type="entry name" value="HEATSHOCK70"/>
</dbReference>
<dbReference type="PANTHER" id="PTHR14187">
    <property type="entry name" value="ALPHA KINASE/ELONGATION FACTOR 2 KINASE"/>
    <property type="match status" value="1"/>
</dbReference>
<name>A0A0D2BUW1_9EURO</name>
<reference evidence="4 5" key="1">
    <citation type="submission" date="2015-01" db="EMBL/GenBank/DDBJ databases">
        <title>The Genome Sequence of Exophiala xenobiotica CBS118157.</title>
        <authorList>
            <consortium name="The Broad Institute Genomics Platform"/>
            <person name="Cuomo C."/>
            <person name="de Hoog S."/>
            <person name="Gorbushina A."/>
            <person name="Stielow B."/>
            <person name="Teixiera M."/>
            <person name="Abouelleil A."/>
            <person name="Chapman S.B."/>
            <person name="Priest M."/>
            <person name="Young S.K."/>
            <person name="Wortman J."/>
            <person name="Nusbaum C."/>
            <person name="Birren B."/>
        </authorList>
    </citation>
    <scope>NUCLEOTIDE SEQUENCE [LARGE SCALE GENOMIC DNA]</scope>
    <source>
        <strain evidence="4 5">CBS 118157</strain>
    </source>
</reference>
<dbReference type="SUPFAM" id="SSF53067">
    <property type="entry name" value="Actin-like ATPase domain"/>
    <property type="match status" value="2"/>
</dbReference>
<feature type="compositionally biased region" description="Basic and acidic residues" evidence="3">
    <location>
        <begin position="11"/>
        <end position="29"/>
    </location>
</feature>
<keyword evidence="2" id="KW-0067">ATP-binding</keyword>
<feature type="compositionally biased region" description="Basic and acidic residues" evidence="3">
    <location>
        <begin position="48"/>
        <end position="57"/>
    </location>
</feature>
<dbReference type="STRING" id="348802.A0A0D2BUW1"/>
<dbReference type="AlphaFoldDB" id="A0A0D2BUW1"/>
<dbReference type="PANTHER" id="PTHR14187:SF81">
    <property type="entry name" value="HSP70 FAMILY PROTEIN (AFU_ORTHOLOGUE AFUA_4G14040)"/>
    <property type="match status" value="1"/>
</dbReference>
<keyword evidence="5" id="KW-1185">Reference proteome</keyword>
<evidence type="ECO:0000313" key="5">
    <source>
        <dbReference type="Proteomes" id="UP000054342"/>
    </source>
</evidence>
<dbReference type="OrthoDB" id="2963168at2759"/>
<evidence type="ECO:0008006" key="6">
    <source>
        <dbReference type="Google" id="ProtNLM"/>
    </source>
</evidence>
<gene>
    <name evidence="4" type="ORF">PV05_04946</name>
</gene>
<dbReference type="GO" id="GO:0005524">
    <property type="term" value="F:ATP binding"/>
    <property type="evidence" value="ECO:0007669"/>
    <property type="project" value="UniProtKB-KW"/>
</dbReference>
<sequence length="671" mass="75212">MVSNENILGVRDVEPGDDETTKKSKDLNKKSTPLKRKRQAEPLTPEEEERKRKEKEEKALKKAELRYKMVFGIDFGTTYSGIAYGSTLRTWNDVEVVTDWGSGQNDVLEKAPTRIAYQLENPSLSSDVWGYEASSGLTICQWFKLLLDSGTEISDLDDPLLQRCTGSGLLHIPDGMTAQEVATDFLRKLYERALESLKEEIAATALEKTPMRFVITLPATWSHAARQATRKAAQDAGFGSRENDDIVLIDEPEAAAVYAIKSTAATFGVSPFQEKTCVTIVDLGGGTIDLCTYRIIKKDPLQIEEACVGQGAKAGATSIDRNLHEMMKKKFGIAFDELPPGRTGPGSAFMEAFEVAKRSFKGNADKGKVYYLDLKMPKVDRDDPVVVASYDFNDDTVKLTGEEMEAFFETVLQKTFQLLEKQVRRTQKAKNPAIKTVILCGGLGSSPYVRARLQEYVEQHLPGEVELVKPKRSWSAIIRGAVISHIGKSPVTFRRCRDHIGFCVHEKFDKNRHKDSDLYNCPHLGPRAKNQMRWHVRRGEKISANLRRKIECYAVIKGTDVAKDEYVCYQDLYTCGRKKAPERADARGVRKIGSIKINLTKLVQAERKRCRKEHLVCPSEMTFNVDLVATLGADKGVLLISAKDKKRNYGDIVLEYETNPAYKGVLVTDDD</sequence>
<dbReference type="GeneID" id="25326854"/>
<keyword evidence="1" id="KW-0547">Nucleotide-binding</keyword>
<evidence type="ECO:0000256" key="3">
    <source>
        <dbReference type="SAM" id="MobiDB-lite"/>
    </source>
</evidence>
<protein>
    <recommendedName>
        <fullName evidence="6">Hsp70-like protein</fullName>
    </recommendedName>
</protein>
<accession>A0A0D2BUW1</accession>
<feature type="region of interest" description="Disordered" evidence="3">
    <location>
        <begin position="1"/>
        <end position="57"/>
    </location>
</feature>
<dbReference type="GO" id="GO:0140662">
    <property type="term" value="F:ATP-dependent protein folding chaperone"/>
    <property type="evidence" value="ECO:0007669"/>
    <property type="project" value="InterPro"/>
</dbReference>
<proteinExistence type="predicted"/>
<dbReference type="InterPro" id="IPR043129">
    <property type="entry name" value="ATPase_NBD"/>
</dbReference>